<dbReference type="NCBIfam" id="TIGR01444">
    <property type="entry name" value="fkbM_fam"/>
    <property type="match status" value="1"/>
</dbReference>
<dbReference type="PANTHER" id="PTHR34203:SF15">
    <property type="entry name" value="SLL1173 PROTEIN"/>
    <property type="match status" value="1"/>
</dbReference>
<comment type="caution">
    <text evidence="2">The sequence shown here is derived from an EMBL/GenBank/DDBJ whole genome shotgun (WGS) entry which is preliminary data.</text>
</comment>
<dbReference type="Gene3D" id="3.40.50.150">
    <property type="entry name" value="Vaccinia Virus protein VP39"/>
    <property type="match status" value="1"/>
</dbReference>
<dbReference type="PANTHER" id="PTHR34203">
    <property type="entry name" value="METHYLTRANSFERASE, FKBM FAMILY PROTEIN"/>
    <property type="match status" value="1"/>
</dbReference>
<dbReference type="GO" id="GO:0032259">
    <property type="term" value="P:methylation"/>
    <property type="evidence" value="ECO:0007669"/>
    <property type="project" value="UniProtKB-KW"/>
</dbReference>
<dbReference type="RefSeq" id="WP_096652476.1">
    <property type="nucleotide sequence ID" value="NZ_NWUX01000013.1"/>
</dbReference>
<evidence type="ECO:0000313" key="2">
    <source>
        <dbReference type="EMBL" id="PCF94959.1"/>
    </source>
</evidence>
<evidence type="ECO:0000259" key="1">
    <source>
        <dbReference type="Pfam" id="PF05050"/>
    </source>
</evidence>
<accession>A0A2A4HKS6</accession>
<proteinExistence type="predicted"/>
<keyword evidence="2" id="KW-0489">Methyltransferase</keyword>
<dbReference type="OrthoDB" id="4104638at2"/>
<dbReference type="Proteomes" id="UP000218677">
    <property type="component" value="Unassembled WGS sequence"/>
</dbReference>
<dbReference type="EMBL" id="NWUX01000013">
    <property type="protein sequence ID" value="PCF94959.1"/>
    <property type="molecule type" value="Genomic_DNA"/>
</dbReference>
<evidence type="ECO:0000313" key="3">
    <source>
        <dbReference type="Proteomes" id="UP000218677"/>
    </source>
</evidence>
<reference evidence="3" key="1">
    <citation type="submission" date="2017-09" db="EMBL/GenBank/DDBJ databases">
        <authorList>
            <person name="Cho G.-S."/>
            <person name="Oguntoyinbo F.A."/>
            <person name="Cnockaert M."/>
            <person name="Kabisch J."/>
            <person name="Neve H."/>
            <person name="Bockelmann W."/>
            <person name="Wenning M."/>
            <person name="Franz C.M."/>
            <person name="Vandamme P."/>
        </authorList>
    </citation>
    <scope>NUCLEOTIDE SEQUENCE [LARGE SCALE GENOMIC DNA]</scope>
    <source>
        <strain evidence="3">MBT G8648</strain>
    </source>
</reference>
<feature type="domain" description="Methyltransferase FkbM" evidence="1">
    <location>
        <begin position="47"/>
        <end position="181"/>
    </location>
</feature>
<dbReference type="SUPFAM" id="SSF53335">
    <property type="entry name" value="S-adenosyl-L-methionine-dependent methyltransferases"/>
    <property type="match status" value="1"/>
</dbReference>
<protein>
    <submittedName>
        <fullName evidence="2">FkbM family methyltransferase</fullName>
    </submittedName>
</protein>
<sequence>MLAAFLQQLRSASGMTRSLFIYWRPGRQQGLKRLYRPFIQPGDVAFDIGAHLGDRSAAFHALGARVVALEPQPSLVKWFKRLLNRPGITLLPLAAGPQPGFADIAISVANPTLSTLASEWRSRIGARNPGFRQVQWEEQLRVEVTTLDQLIATYGEPSFIKIDVEGFEAEVLMGLNHPVAALSVEFVAGMLEVSHACVAQLSRLGDYRFNAIAGEQRRFRWKHWQSPEALIKWLGDGADGLASGDIYACRSDHHLLNTPDSHL</sequence>
<keyword evidence="2" id="KW-0808">Transferase</keyword>
<dbReference type="InterPro" id="IPR029063">
    <property type="entry name" value="SAM-dependent_MTases_sf"/>
</dbReference>
<organism evidence="2 3">
    <name type="scientific">Vreelandella nigrificans</name>
    <dbReference type="NCBI Taxonomy" id="2042704"/>
    <lineage>
        <taxon>Bacteria</taxon>
        <taxon>Pseudomonadati</taxon>
        <taxon>Pseudomonadota</taxon>
        <taxon>Gammaproteobacteria</taxon>
        <taxon>Oceanospirillales</taxon>
        <taxon>Halomonadaceae</taxon>
        <taxon>Vreelandella</taxon>
    </lineage>
</organism>
<dbReference type="GO" id="GO:0008168">
    <property type="term" value="F:methyltransferase activity"/>
    <property type="evidence" value="ECO:0007669"/>
    <property type="project" value="UniProtKB-KW"/>
</dbReference>
<gene>
    <name evidence="2" type="ORF">CPA45_14015</name>
</gene>
<name>A0A2A4HKS6_9GAMM</name>
<dbReference type="InterPro" id="IPR006342">
    <property type="entry name" value="FkbM_mtfrase"/>
</dbReference>
<dbReference type="AlphaFoldDB" id="A0A2A4HKS6"/>
<dbReference type="InterPro" id="IPR052514">
    <property type="entry name" value="SAM-dependent_MTase"/>
</dbReference>
<dbReference type="Pfam" id="PF05050">
    <property type="entry name" value="Methyltransf_21"/>
    <property type="match status" value="1"/>
</dbReference>
<keyword evidence="3" id="KW-1185">Reference proteome</keyword>